<dbReference type="SUPFAM" id="SSF54211">
    <property type="entry name" value="Ribosomal protein S5 domain 2-like"/>
    <property type="match status" value="1"/>
</dbReference>
<gene>
    <name evidence="5" type="ORF">ACINKY_07785</name>
</gene>
<dbReference type="Proteomes" id="UP001618531">
    <property type="component" value="Unassembled WGS sequence"/>
</dbReference>
<protein>
    <recommendedName>
        <fullName evidence="4">Translation elongation factor EFG/EF2 domain-containing protein</fullName>
    </recommendedName>
</protein>
<dbReference type="PANTHER" id="PTHR43636:SF2">
    <property type="entry name" value="ELONGATION FACTOR G, MITOCHONDRIAL"/>
    <property type="match status" value="1"/>
</dbReference>
<dbReference type="EMBL" id="JBIYSL010000002">
    <property type="protein sequence ID" value="MFK0522101.1"/>
    <property type="molecule type" value="Genomic_DNA"/>
</dbReference>
<dbReference type="InterPro" id="IPR035647">
    <property type="entry name" value="EFG_III/V"/>
</dbReference>
<dbReference type="InterPro" id="IPR014721">
    <property type="entry name" value="Ribsml_uS5_D2-typ_fold_subgr"/>
</dbReference>
<keyword evidence="2" id="KW-0648">Protein biosynthesis</keyword>
<evidence type="ECO:0000256" key="2">
    <source>
        <dbReference type="ARBA" id="ARBA00022917"/>
    </source>
</evidence>
<dbReference type="Gene3D" id="3.30.70.240">
    <property type="match status" value="1"/>
</dbReference>
<keyword evidence="6" id="KW-1185">Reference proteome</keyword>
<evidence type="ECO:0000259" key="4">
    <source>
        <dbReference type="SMART" id="SM00889"/>
    </source>
</evidence>
<keyword evidence="1" id="KW-0547">Nucleotide-binding</keyword>
<dbReference type="InterPro" id="IPR005517">
    <property type="entry name" value="Transl_elong_EFG/EF2_IV"/>
</dbReference>
<organism evidence="5 6">
    <name type="scientific">Paenibacillus illinoisensis</name>
    <dbReference type="NCBI Taxonomy" id="59845"/>
    <lineage>
        <taxon>Bacteria</taxon>
        <taxon>Bacillati</taxon>
        <taxon>Bacillota</taxon>
        <taxon>Bacilli</taxon>
        <taxon>Bacillales</taxon>
        <taxon>Paenibacillaceae</taxon>
        <taxon>Paenibacillus</taxon>
    </lineage>
</organism>
<dbReference type="SUPFAM" id="SSF54980">
    <property type="entry name" value="EF-G C-terminal domain-like"/>
    <property type="match status" value="2"/>
</dbReference>
<evidence type="ECO:0000256" key="1">
    <source>
        <dbReference type="ARBA" id="ARBA00022741"/>
    </source>
</evidence>
<proteinExistence type="predicted"/>
<dbReference type="InterPro" id="IPR020568">
    <property type="entry name" value="Ribosomal_Su5_D2-typ_SF"/>
</dbReference>
<evidence type="ECO:0000256" key="3">
    <source>
        <dbReference type="ARBA" id="ARBA00023134"/>
    </source>
</evidence>
<dbReference type="Gene3D" id="3.30.70.870">
    <property type="entry name" value="Elongation Factor G (Translational Gtpase), domain 3"/>
    <property type="match status" value="1"/>
</dbReference>
<reference evidence="5 6" key="1">
    <citation type="submission" date="2024-11" db="EMBL/GenBank/DDBJ databases">
        <title>Identification and Characterization of a Novel Fosfomycin Bacillithiol Transferase FosB8 in Paenibacillus illinoisensis.</title>
        <authorList>
            <person name="Lu W."/>
        </authorList>
    </citation>
    <scope>NUCLEOTIDE SEQUENCE [LARGE SCALE GENOMIC DNA]</scope>
    <source>
        <strain evidence="5 6">WP77</strain>
    </source>
</reference>
<dbReference type="SMART" id="SM00889">
    <property type="entry name" value="EFG_IV"/>
    <property type="match status" value="1"/>
</dbReference>
<dbReference type="InterPro" id="IPR047872">
    <property type="entry name" value="EFG_IV"/>
</dbReference>
<evidence type="ECO:0000313" key="5">
    <source>
        <dbReference type="EMBL" id="MFK0522101.1"/>
    </source>
</evidence>
<evidence type="ECO:0000313" key="6">
    <source>
        <dbReference type="Proteomes" id="UP001618531"/>
    </source>
</evidence>
<dbReference type="Gene3D" id="3.30.230.10">
    <property type="match status" value="1"/>
</dbReference>
<dbReference type="Pfam" id="PF03764">
    <property type="entry name" value="EFG_IV"/>
    <property type="match status" value="1"/>
</dbReference>
<accession>A0ABW8HR32</accession>
<dbReference type="CDD" id="cd01434">
    <property type="entry name" value="EFG_mtEFG1_IV"/>
    <property type="match status" value="1"/>
</dbReference>
<comment type="caution">
    <text evidence="5">The sequence shown here is derived from an EMBL/GenBank/DDBJ whole genome shotgun (WGS) entry which is preliminary data.</text>
</comment>
<feature type="domain" description="Translation elongation factor EFG/EF2" evidence="4">
    <location>
        <begin position="86"/>
        <end position="205"/>
    </location>
</feature>
<sequence length="336" mass="38941">MIQMCAINLSDLYMTVTIQQLKTKEEAKEIFLALKKFAEEGLNFVVYTRDTRKEIIIAGKGEKELHELISRLRDEFDLEIDALEPQVLYKTSIQETVQSEGRYMRQSGGIHQYGHCWIKLEPKSRDGGFEFTNDIVHDHVIPHEYIPSIRNGIEEMMVRGILGHFPVVDVKVTLLDGSFHSFDSKGMSFKIAAALAFRDGFERANPILLEPIMRVSVTTMNCEISDHLSVLTLLRARNINVDSENGKHVIEAEIPLKSWLSFRKQSHESNVVMDINVIEFGYYDEVPEYLYESIIQESNLEGANYTDLFSWEKWGKDNEERYLHDFVETFWNEEES</sequence>
<name>A0ABW8HR32_9BACL</name>
<dbReference type="PANTHER" id="PTHR43636">
    <property type="entry name" value="ELONGATION FACTOR G, MITOCHONDRIAL"/>
    <property type="match status" value="1"/>
</dbReference>
<keyword evidence="3" id="KW-0342">GTP-binding</keyword>